<evidence type="ECO:0000313" key="1">
    <source>
        <dbReference type="EMBL" id="GER83469.1"/>
    </source>
</evidence>
<organism evidence="1 2">
    <name type="scientific">Thermogemmatispora aurantia</name>
    <dbReference type="NCBI Taxonomy" id="2045279"/>
    <lineage>
        <taxon>Bacteria</taxon>
        <taxon>Bacillati</taxon>
        <taxon>Chloroflexota</taxon>
        <taxon>Ktedonobacteria</taxon>
        <taxon>Thermogemmatisporales</taxon>
        <taxon>Thermogemmatisporaceae</taxon>
        <taxon>Thermogemmatispora</taxon>
    </lineage>
</organism>
<comment type="caution">
    <text evidence="1">The sequence shown here is derived from an EMBL/GenBank/DDBJ whole genome shotgun (WGS) entry which is preliminary data.</text>
</comment>
<proteinExistence type="predicted"/>
<reference evidence="1 2" key="1">
    <citation type="journal article" date="2019" name="Int. J. Syst. Evol. Microbiol.">
        <title>Thermogemmatispora aurantia sp. nov. and Thermogemmatispora argillosa sp. nov., within the class Ktedonobacteria, and emended description of the genus Thermogemmatispora.</title>
        <authorList>
            <person name="Zheng Y."/>
            <person name="Wang C.M."/>
            <person name="Sakai Y."/>
            <person name="Abe K."/>
            <person name="Yokota A."/>
            <person name="Yabe S."/>
        </authorList>
    </citation>
    <scope>NUCLEOTIDE SEQUENCE [LARGE SCALE GENOMIC DNA]</scope>
    <source>
        <strain evidence="1 2">A1-2</strain>
    </source>
</reference>
<dbReference type="AlphaFoldDB" id="A0A5J4K9Q5"/>
<keyword evidence="2" id="KW-1185">Reference proteome</keyword>
<dbReference type="Proteomes" id="UP000334820">
    <property type="component" value="Unassembled WGS sequence"/>
</dbReference>
<dbReference type="EMBL" id="BKZV01000003">
    <property type="protein sequence ID" value="GER83469.1"/>
    <property type="molecule type" value="Genomic_DNA"/>
</dbReference>
<name>A0A5J4K9Q5_9CHLR</name>
<gene>
    <name evidence="1" type="ORF">KTAU_21060</name>
</gene>
<accession>A0A5J4K9Q5</accession>
<protein>
    <submittedName>
        <fullName evidence="1">Uncharacterized protein</fullName>
    </submittedName>
</protein>
<sequence length="64" mass="6961">MVPGQARITIGQEKGMDFLPQLTDARLPARSEGLHRSSNTSLNGLSLSVYVPRQAAALPNWTLQ</sequence>
<evidence type="ECO:0000313" key="2">
    <source>
        <dbReference type="Proteomes" id="UP000334820"/>
    </source>
</evidence>